<feature type="chain" id="PRO_5021453592" description="DUF3047 domain-containing protein" evidence="1">
    <location>
        <begin position="24"/>
        <end position="225"/>
    </location>
</feature>
<evidence type="ECO:0000256" key="1">
    <source>
        <dbReference type="SAM" id="SignalP"/>
    </source>
</evidence>
<sequence length="225" mass="25454">MKVIRLPVIMLLASMSITPFALAQLNITDIAQGGMEAWKVKDIAAPTRYNVTDYKNRPAIQARSDNAASGLVLNKRIDLLETPYMNWSWLVKQSLPELQETTKQGDDFAARVYVVIDGGMKFWNTKSISYVWSSSPVGEKVWDNPFAGANVKMLAARGSESETKQWYEEKRNIYQDLIDYFGDKGSDKANQKSYRYIDMVAIMTDTDNSGTHAESYYGDIIFSSR</sequence>
<dbReference type="EMBL" id="BJLH01000001">
    <property type="protein sequence ID" value="GEA59053.1"/>
    <property type="molecule type" value="Genomic_DNA"/>
</dbReference>
<evidence type="ECO:0000313" key="3">
    <source>
        <dbReference type="Proteomes" id="UP000318242"/>
    </source>
</evidence>
<reference evidence="2 3" key="1">
    <citation type="submission" date="2019-06" db="EMBL/GenBank/DDBJ databases">
        <title>Whole genome shotgun sequence of Vibrio comitans NBRC 102076.</title>
        <authorList>
            <person name="Hosoyama A."/>
            <person name="Uohara A."/>
            <person name="Ohji S."/>
            <person name="Ichikawa N."/>
        </authorList>
    </citation>
    <scope>NUCLEOTIDE SEQUENCE [LARGE SCALE GENOMIC DNA]</scope>
    <source>
        <strain evidence="2 3">NBRC 102076</strain>
    </source>
</reference>
<dbReference type="Proteomes" id="UP000318242">
    <property type="component" value="Unassembled WGS sequence"/>
</dbReference>
<keyword evidence="1" id="KW-0732">Signal</keyword>
<proteinExistence type="predicted"/>
<dbReference type="OrthoDB" id="9775969at2"/>
<name>A0A4Y3IHX9_9VIBR</name>
<keyword evidence="3" id="KW-1185">Reference proteome</keyword>
<accession>A0A4Y3IHX9</accession>
<comment type="caution">
    <text evidence="2">The sequence shown here is derived from an EMBL/GenBank/DDBJ whole genome shotgun (WGS) entry which is preliminary data.</text>
</comment>
<organism evidence="2 3">
    <name type="scientific">Vibrio comitans NBRC 102076</name>
    <dbReference type="NCBI Taxonomy" id="1219078"/>
    <lineage>
        <taxon>Bacteria</taxon>
        <taxon>Pseudomonadati</taxon>
        <taxon>Pseudomonadota</taxon>
        <taxon>Gammaproteobacteria</taxon>
        <taxon>Vibrionales</taxon>
        <taxon>Vibrionaceae</taxon>
        <taxon>Vibrio</taxon>
    </lineage>
</organism>
<dbReference type="InterPro" id="IPR021409">
    <property type="entry name" value="DUF3047"/>
</dbReference>
<dbReference type="AlphaFoldDB" id="A0A4Y3IHX9"/>
<dbReference type="Pfam" id="PF11249">
    <property type="entry name" value="DUF3047"/>
    <property type="match status" value="1"/>
</dbReference>
<feature type="signal peptide" evidence="1">
    <location>
        <begin position="1"/>
        <end position="23"/>
    </location>
</feature>
<dbReference type="RefSeq" id="WP_141268551.1">
    <property type="nucleotide sequence ID" value="NZ_BJLH01000001.1"/>
</dbReference>
<protein>
    <recommendedName>
        <fullName evidence="4">DUF3047 domain-containing protein</fullName>
    </recommendedName>
</protein>
<evidence type="ECO:0008006" key="4">
    <source>
        <dbReference type="Google" id="ProtNLM"/>
    </source>
</evidence>
<gene>
    <name evidence="2" type="ORF">VCO01S_02460</name>
</gene>
<evidence type="ECO:0000313" key="2">
    <source>
        <dbReference type="EMBL" id="GEA59053.1"/>
    </source>
</evidence>